<keyword evidence="2 3" id="KW-1015">Disulfide bond</keyword>
<evidence type="ECO:0000256" key="1">
    <source>
        <dbReference type="ARBA" id="ARBA00022473"/>
    </source>
</evidence>
<dbReference type="SUPFAM" id="SSF63501">
    <property type="entry name" value="Frizzled cysteine-rich domain"/>
    <property type="match status" value="2"/>
</dbReference>
<dbReference type="Pfam" id="PF01392">
    <property type="entry name" value="Fz"/>
    <property type="match status" value="2"/>
</dbReference>
<keyword evidence="4" id="KW-1133">Transmembrane helix</keyword>
<dbReference type="OrthoDB" id="10053709at2759"/>
<dbReference type="InterPro" id="IPR020067">
    <property type="entry name" value="Frizzled_dom"/>
</dbReference>
<dbReference type="InterPro" id="IPR036790">
    <property type="entry name" value="Frizzled_dom_sf"/>
</dbReference>
<sequence length="329" mass="37317">MLAKNYLIYLLLATLLIMAVIQPGNAKKKRKKSRKRKRPKQVESYNTTTCTKIMLPMCRNLIPYSDTQLTMKKEGVLMTQGQLSALIEPLWAFMDTECSSHFRLLACGYYLPKCHPTTGNPMLPCRSLCRDAKKECSRTFNRHSIKWPNELKCTNFPTKNCVSSSDNTHVKSVVDTGSRCILNVIPMCANLTSNITPVKKYMFGVLPNMFLQNSPGQIFKEMNNFKELVESNCSPNIAFFVCGVYLPFCTGNEGTDGFRVPCKEVCDEVFAACETKLLEITGVNWPSKFQCHRYPSRESTRNRLKCLEADQLDIVRKAALPSLNKTETN</sequence>
<dbReference type="OMA" id="FQCHRYP"/>
<evidence type="ECO:0000256" key="2">
    <source>
        <dbReference type="ARBA" id="ARBA00023157"/>
    </source>
</evidence>
<dbReference type="EMBL" id="KQ417300">
    <property type="protein sequence ID" value="KOF92642.1"/>
    <property type="molecule type" value="Genomic_DNA"/>
</dbReference>
<dbReference type="GO" id="GO:0005886">
    <property type="term" value="C:plasma membrane"/>
    <property type="evidence" value="ECO:0007669"/>
    <property type="project" value="TreeGrafter"/>
</dbReference>
<feature type="domain" description="FZ" evidence="5">
    <location>
        <begin position="45"/>
        <end position="164"/>
    </location>
</feature>
<dbReference type="GO" id="GO:0060070">
    <property type="term" value="P:canonical Wnt signaling pathway"/>
    <property type="evidence" value="ECO:0007669"/>
    <property type="project" value="TreeGrafter"/>
</dbReference>
<evidence type="ECO:0000313" key="6">
    <source>
        <dbReference type="EMBL" id="KOF92642.1"/>
    </source>
</evidence>
<keyword evidence="4" id="KW-0472">Membrane</keyword>
<dbReference type="GO" id="GO:0017147">
    <property type="term" value="F:Wnt-protein binding"/>
    <property type="evidence" value="ECO:0007669"/>
    <property type="project" value="TreeGrafter"/>
</dbReference>
<feature type="transmembrane region" description="Helical" evidence="4">
    <location>
        <begin position="6"/>
        <end position="26"/>
    </location>
</feature>
<comment type="caution">
    <text evidence="3">Lacks conserved residue(s) required for the propagation of feature annotation.</text>
</comment>
<evidence type="ECO:0000259" key="5">
    <source>
        <dbReference type="PROSITE" id="PS50038"/>
    </source>
</evidence>
<dbReference type="GO" id="GO:0035567">
    <property type="term" value="P:non-canonical Wnt signaling pathway"/>
    <property type="evidence" value="ECO:0007669"/>
    <property type="project" value="TreeGrafter"/>
</dbReference>
<keyword evidence="4" id="KW-0812">Transmembrane</keyword>
<dbReference type="PANTHER" id="PTHR11309">
    <property type="entry name" value="FRIZZLED"/>
    <property type="match status" value="1"/>
</dbReference>
<dbReference type="STRING" id="37653.A0A0L8HTX5"/>
<protein>
    <recommendedName>
        <fullName evidence="5">FZ domain-containing protein</fullName>
    </recommendedName>
</protein>
<dbReference type="InterPro" id="IPR015526">
    <property type="entry name" value="Frizzled/SFRP"/>
</dbReference>
<feature type="disulfide bond" evidence="3">
    <location>
        <begin position="129"/>
        <end position="153"/>
    </location>
</feature>
<dbReference type="AlphaFoldDB" id="A0A0L8HTX5"/>
<reference evidence="6" key="1">
    <citation type="submission" date="2015-07" db="EMBL/GenBank/DDBJ databases">
        <title>MeaNS - Measles Nucleotide Surveillance Program.</title>
        <authorList>
            <person name="Tran T."/>
            <person name="Druce J."/>
        </authorList>
    </citation>
    <scope>NUCLEOTIDE SEQUENCE</scope>
    <source>
        <strain evidence="6">UCB-OBI-ISO-001</strain>
        <tissue evidence="6">Gonad</tissue>
    </source>
</reference>
<proteinExistence type="predicted"/>
<feature type="disulfide bond" evidence="3">
    <location>
        <begin position="98"/>
        <end position="136"/>
    </location>
</feature>
<dbReference type="KEGG" id="obi:106868607"/>
<evidence type="ECO:0000256" key="4">
    <source>
        <dbReference type="SAM" id="Phobius"/>
    </source>
</evidence>
<dbReference type="SMART" id="SM00063">
    <property type="entry name" value="FRI"/>
    <property type="match status" value="2"/>
</dbReference>
<name>A0A0L8HTX5_OCTBM</name>
<dbReference type="CDD" id="cd07066">
    <property type="entry name" value="CRD_FZ"/>
    <property type="match status" value="2"/>
</dbReference>
<dbReference type="Gene3D" id="1.10.2000.10">
    <property type="entry name" value="Frizzled cysteine-rich domain"/>
    <property type="match status" value="2"/>
</dbReference>
<dbReference type="PANTHER" id="PTHR11309:SF126">
    <property type="entry name" value="FRIZZLED-2"/>
    <property type="match status" value="1"/>
</dbReference>
<feature type="domain" description="FZ" evidence="5">
    <location>
        <begin position="175"/>
        <end position="309"/>
    </location>
</feature>
<dbReference type="GO" id="GO:0042813">
    <property type="term" value="F:Wnt receptor activity"/>
    <property type="evidence" value="ECO:0007669"/>
    <property type="project" value="TreeGrafter"/>
</dbReference>
<evidence type="ECO:0000256" key="3">
    <source>
        <dbReference type="PROSITE-ProRule" id="PRU00090"/>
    </source>
</evidence>
<organism evidence="6">
    <name type="scientific">Octopus bimaculoides</name>
    <name type="common">California two-spotted octopus</name>
    <dbReference type="NCBI Taxonomy" id="37653"/>
    <lineage>
        <taxon>Eukaryota</taxon>
        <taxon>Metazoa</taxon>
        <taxon>Spiralia</taxon>
        <taxon>Lophotrochozoa</taxon>
        <taxon>Mollusca</taxon>
        <taxon>Cephalopoda</taxon>
        <taxon>Coleoidea</taxon>
        <taxon>Octopodiformes</taxon>
        <taxon>Octopoda</taxon>
        <taxon>Incirrata</taxon>
        <taxon>Octopodidae</taxon>
        <taxon>Octopus</taxon>
    </lineage>
</organism>
<dbReference type="PROSITE" id="PS50038">
    <property type="entry name" value="FZ"/>
    <property type="match status" value="2"/>
</dbReference>
<keyword evidence="1" id="KW-0217">Developmental protein</keyword>
<accession>A0A0L8HTX5</accession>
<gene>
    <name evidence="6" type="ORF">OCBIM_22006153mg</name>
</gene>